<evidence type="ECO:0008006" key="3">
    <source>
        <dbReference type="Google" id="ProtNLM"/>
    </source>
</evidence>
<dbReference type="EMBL" id="MU006227">
    <property type="protein sequence ID" value="KAF2825717.1"/>
    <property type="molecule type" value="Genomic_DNA"/>
</dbReference>
<protein>
    <recommendedName>
        <fullName evidence="3">F-box domain-containing protein</fullName>
    </recommendedName>
</protein>
<dbReference type="Proteomes" id="UP000799424">
    <property type="component" value="Unassembled WGS sequence"/>
</dbReference>
<proteinExistence type="predicted"/>
<accession>A0A6A6ZZ55</accession>
<keyword evidence="2" id="KW-1185">Reference proteome</keyword>
<organism evidence="1 2">
    <name type="scientific">Ophiobolus disseminans</name>
    <dbReference type="NCBI Taxonomy" id="1469910"/>
    <lineage>
        <taxon>Eukaryota</taxon>
        <taxon>Fungi</taxon>
        <taxon>Dikarya</taxon>
        <taxon>Ascomycota</taxon>
        <taxon>Pezizomycotina</taxon>
        <taxon>Dothideomycetes</taxon>
        <taxon>Pleosporomycetidae</taxon>
        <taxon>Pleosporales</taxon>
        <taxon>Pleosporineae</taxon>
        <taxon>Phaeosphaeriaceae</taxon>
        <taxon>Ophiobolus</taxon>
    </lineage>
</organism>
<sequence length="293" mass="33747">MAFLSLPVELRDMILENVLRSRPCSITAPIKIPESAATTLLHPPELPLYKAFSAQGLLFTSRQLRYETLECIRRFKLSHSLKVTVTGNTLQPEWLCCLFRARKIIDTIDVWFHFEWPLKESFMERLAVFGGRLKHPRLTHHPSPFPPFIRQPLPEILRFVVETCFTDPYNAPAVRIHTFRMHLVLPAPLASLLRSKNGKLLDSELLCIFGTTWEVWKHFEDVERWISSEGLDASDFNLLFRCVAKLVMETSMIRGKRNAASRIFVKFIGVIEVEATISTSRVDDRSLSQDEVP</sequence>
<gene>
    <name evidence="1" type="ORF">CC86DRAFT_370636</name>
</gene>
<reference evidence="1" key="1">
    <citation type="journal article" date="2020" name="Stud. Mycol.">
        <title>101 Dothideomycetes genomes: a test case for predicting lifestyles and emergence of pathogens.</title>
        <authorList>
            <person name="Haridas S."/>
            <person name="Albert R."/>
            <person name="Binder M."/>
            <person name="Bloem J."/>
            <person name="Labutti K."/>
            <person name="Salamov A."/>
            <person name="Andreopoulos B."/>
            <person name="Baker S."/>
            <person name="Barry K."/>
            <person name="Bills G."/>
            <person name="Bluhm B."/>
            <person name="Cannon C."/>
            <person name="Castanera R."/>
            <person name="Culley D."/>
            <person name="Daum C."/>
            <person name="Ezra D."/>
            <person name="Gonzalez J."/>
            <person name="Henrissat B."/>
            <person name="Kuo A."/>
            <person name="Liang C."/>
            <person name="Lipzen A."/>
            <person name="Lutzoni F."/>
            <person name="Magnuson J."/>
            <person name="Mondo S."/>
            <person name="Nolan M."/>
            <person name="Ohm R."/>
            <person name="Pangilinan J."/>
            <person name="Park H.-J."/>
            <person name="Ramirez L."/>
            <person name="Alfaro M."/>
            <person name="Sun H."/>
            <person name="Tritt A."/>
            <person name="Yoshinaga Y."/>
            <person name="Zwiers L.-H."/>
            <person name="Turgeon B."/>
            <person name="Goodwin S."/>
            <person name="Spatafora J."/>
            <person name="Crous P."/>
            <person name="Grigoriev I."/>
        </authorList>
    </citation>
    <scope>NUCLEOTIDE SEQUENCE</scope>
    <source>
        <strain evidence="1">CBS 113818</strain>
    </source>
</reference>
<name>A0A6A6ZZ55_9PLEO</name>
<evidence type="ECO:0000313" key="2">
    <source>
        <dbReference type="Proteomes" id="UP000799424"/>
    </source>
</evidence>
<evidence type="ECO:0000313" key="1">
    <source>
        <dbReference type="EMBL" id="KAF2825717.1"/>
    </source>
</evidence>
<dbReference type="AlphaFoldDB" id="A0A6A6ZZ55"/>
<dbReference type="OrthoDB" id="3695622at2759"/>
<feature type="non-terminal residue" evidence="1">
    <location>
        <position position="1"/>
    </location>
</feature>